<evidence type="ECO:0000313" key="1">
    <source>
        <dbReference type="EMBL" id="STX44769.1"/>
    </source>
</evidence>
<dbReference type="InterPro" id="IPR045397">
    <property type="entry name" value="TumE-like"/>
</dbReference>
<keyword evidence="2" id="KW-1185">Reference proteome</keyword>
<dbReference type="AlphaFoldDB" id="A0A378JBD9"/>
<organism evidence="1 2">
    <name type="scientific">Legionella donaldsonii</name>
    <dbReference type="NCBI Taxonomy" id="45060"/>
    <lineage>
        <taxon>Bacteria</taxon>
        <taxon>Pseudomonadati</taxon>
        <taxon>Pseudomonadota</taxon>
        <taxon>Gammaproteobacteria</taxon>
        <taxon>Legionellales</taxon>
        <taxon>Legionellaceae</taxon>
        <taxon>Legionella</taxon>
    </lineage>
</organism>
<accession>A0A378JBD9</accession>
<gene>
    <name evidence="1" type="ORF">NCTC13292_02895</name>
</gene>
<dbReference type="RefSeq" id="WP_245954016.1">
    <property type="nucleotide sequence ID" value="NZ_UGOA01000001.1"/>
</dbReference>
<name>A0A378JBD9_9GAMM</name>
<evidence type="ECO:0000313" key="2">
    <source>
        <dbReference type="Proteomes" id="UP000254677"/>
    </source>
</evidence>
<reference evidence="1 2" key="1">
    <citation type="submission" date="2018-06" db="EMBL/GenBank/DDBJ databases">
        <authorList>
            <consortium name="Pathogen Informatics"/>
            <person name="Doyle S."/>
        </authorList>
    </citation>
    <scope>NUCLEOTIDE SEQUENCE [LARGE SCALE GENOMIC DNA]</scope>
    <source>
        <strain evidence="1 2">NCTC13292</strain>
    </source>
</reference>
<sequence>MGIGINKIEVTRTDPTPGRPHGIRYNLTFHDNHNQRILGFDNAHAIRIQKRGRYSGQIFQYDHVHRTIRDTGTPYEFVNASQLLEDFFKAVNSIMEVELRR</sequence>
<dbReference type="EMBL" id="UGOA01000001">
    <property type="protein sequence ID" value="STX44769.1"/>
    <property type="molecule type" value="Genomic_DNA"/>
</dbReference>
<protein>
    <submittedName>
        <fullName evidence="1">Uncharacterized protein</fullName>
    </submittedName>
</protein>
<proteinExistence type="predicted"/>
<dbReference type="Proteomes" id="UP000254677">
    <property type="component" value="Unassembled WGS sequence"/>
</dbReference>
<dbReference type="Pfam" id="PF20126">
    <property type="entry name" value="TumE"/>
    <property type="match status" value="1"/>
</dbReference>